<name>A0ABX2RHC5_9ACTN</name>
<evidence type="ECO:0000256" key="1">
    <source>
        <dbReference type="SAM" id="MobiDB-lite"/>
    </source>
</evidence>
<evidence type="ECO:0000313" key="2">
    <source>
        <dbReference type="EMBL" id="NYF55358.1"/>
    </source>
</evidence>
<gene>
    <name evidence="2" type="ORF">HDA35_001189</name>
</gene>
<accession>A0ABX2RHC5</accession>
<proteinExistence type="predicted"/>
<sequence length="47" mass="4804">MCGGGLSDAGAAEDETCTRGERGDTPARTAGANVLTRLRPDHALGFE</sequence>
<evidence type="ECO:0000313" key="3">
    <source>
        <dbReference type="Proteomes" id="UP000631553"/>
    </source>
</evidence>
<reference evidence="2 3" key="1">
    <citation type="submission" date="2020-07" db="EMBL/GenBank/DDBJ databases">
        <title>Sequencing the genomes of 1000 actinobacteria strains.</title>
        <authorList>
            <person name="Klenk H.-P."/>
        </authorList>
    </citation>
    <scope>NUCLEOTIDE SEQUENCE [LARGE SCALE GENOMIC DNA]</scope>
    <source>
        <strain evidence="2 3">DSM 43814</strain>
    </source>
</reference>
<dbReference type="EMBL" id="JACCCQ010000001">
    <property type="protein sequence ID" value="NYF55358.1"/>
    <property type="molecule type" value="Genomic_DNA"/>
</dbReference>
<feature type="region of interest" description="Disordered" evidence="1">
    <location>
        <begin position="1"/>
        <end position="47"/>
    </location>
</feature>
<dbReference type="Proteomes" id="UP000631553">
    <property type="component" value="Unassembled WGS sequence"/>
</dbReference>
<organism evidence="2 3">
    <name type="scientific">Micromonospora purpureochromogenes</name>
    <dbReference type="NCBI Taxonomy" id="47872"/>
    <lineage>
        <taxon>Bacteria</taxon>
        <taxon>Bacillati</taxon>
        <taxon>Actinomycetota</taxon>
        <taxon>Actinomycetes</taxon>
        <taxon>Micromonosporales</taxon>
        <taxon>Micromonosporaceae</taxon>
        <taxon>Micromonospora</taxon>
    </lineage>
</organism>
<protein>
    <submittedName>
        <fullName evidence="2">Uncharacterized protein</fullName>
    </submittedName>
</protein>
<comment type="caution">
    <text evidence="2">The sequence shown here is derived from an EMBL/GenBank/DDBJ whole genome shotgun (WGS) entry which is preliminary data.</text>
</comment>
<feature type="compositionally biased region" description="Basic and acidic residues" evidence="1">
    <location>
        <begin position="16"/>
        <end position="25"/>
    </location>
</feature>
<keyword evidence="3" id="KW-1185">Reference proteome</keyword>
<feature type="compositionally biased region" description="Basic and acidic residues" evidence="1">
    <location>
        <begin position="38"/>
        <end position="47"/>
    </location>
</feature>